<evidence type="ECO:0000256" key="5">
    <source>
        <dbReference type="ARBA" id="ARBA00022729"/>
    </source>
</evidence>
<evidence type="ECO:0000313" key="7">
    <source>
        <dbReference type="EMBL" id="KAL1557559.1"/>
    </source>
</evidence>
<feature type="signal peptide" evidence="6">
    <location>
        <begin position="1"/>
        <end position="20"/>
    </location>
</feature>
<dbReference type="Pfam" id="PF05938">
    <property type="entry name" value="Self-incomp_S1"/>
    <property type="match status" value="1"/>
</dbReference>
<evidence type="ECO:0000313" key="8">
    <source>
        <dbReference type="Proteomes" id="UP001567538"/>
    </source>
</evidence>
<dbReference type="InterPro" id="IPR010264">
    <property type="entry name" value="Self-incomp_S1"/>
</dbReference>
<comment type="caution">
    <text evidence="7">The sequence shown here is derived from an EMBL/GenBank/DDBJ whole genome shotgun (WGS) entry which is preliminary data.</text>
</comment>
<gene>
    <name evidence="7" type="ORF">AAHA92_08119</name>
</gene>
<dbReference type="AlphaFoldDB" id="A0ABD1HQQ7"/>
<proteinExistence type="inferred from homology"/>
<keyword evidence="3 6" id="KW-0713">Self-incompatibility</keyword>
<keyword evidence="8" id="KW-1185">Reference proteome</keyword>
<evidence type="ECO:0000256" key="4">
    <source>
        <dbReference type="ARBA" id="ARBA00022525"/>
    </source>
</evidence>
<dbReference type="PANTHER" id="PTHR31232:SF61">
    <property type="entry name" value="S-PROTEIN HOMOLOG"/>
    <property type="match status" value="1"/>
</dbReference>
<evidence type="ECO:0000256" key="3">
    <source>
        <dbReference type="ARBA" id="ARBA00022471"/>
    </source>
</evidence>
<feature type="chain" id="PRO_5044532264" description="S-protein homolog" evidence="6">
    <location>
        <begin position="21"/>
        <end position="134"/>
    </location>
</feature>
<dbReference type="GO" id="GO:0060320">
    <property type="term" value="P:rejection of self pollen"/>
    <property type="evidence" value="ECO:0007669"/>
    <property type="project" value="UniProtKB-KW"/>
</dbReference>
<keyword evidence="5 6" id="KW-0732">Signal</keyword>
<keyword evidence="4 6" id="KW-0964">Secreted</keyword>
<evidence type="ECO:0000256" key="2">
    <source>
        <dbReference type="ARBA" id="ARBA00005581"/>
    </source>
</evidence>
<name>A0ABD1HQQ7_SALDI</name>
<dbReference type="PANTHER" id="PTHR31232">
    <property type="match status" value="1"/>
</dbReference>
<reference evidence="7 8" key="1">
    <citation type="submission" date="2024-06" db="EMBL/GenBank/DDBJ databases">
        <title>A chromosome level genome sequence of Diviner's sage (Salvia divinorum).</title>
        <authorList>
            <person name="Ford S.A."/>
            <person name="Ro D.-K."/>
            <person name="Ness R.W."/>
            <person name="Phillips M.A."/>
        </authorList>
    </citation>
    <scope>NUCLEOTIDE SEQUENCE [LARGE SCALE GENOMIC DNA]</scope>
    <source>
        <strain evidence="7">SAF-2024a</strain>
        <tissue evidence="7">Leaf</tissue>
    </source>
</reference>
<dbReference type="EMBL" id="JBEAFC010000004">
    <property type="protein sequence ID" value="KAL1557559.1"/>
    <property type="molecule type" value="Genomic_DNA"/>
</dbReference>
<dbReference type="Proteomes" id="UP001567538">
    <property type="component" value="Unassembled WGS sequence"/>
</dbReference>
<protein>
    <recommendedName>
        <fullName evidence="6">S-protein homolog</fullName>
    </recommendedName>
</protein>
<organism evidence="7 8">
    <name type="scientific">Salvia divinorum</name>
    <name type="common">Maria pastora</name>
    <name type="synonym">Diviner's sage</name>
    <dbReference type="NCBI Taxonomy" id="28513"/>
    <lineage>
        <taxon>Eukaryota</taxon>
        <taxon>Viridiplantae</taxon>
        <taxon>Streptophyta</taxon>
        <taxon>Embryophyta</taxon>
        <taxon>Tracheophyta</taxon>
        <taxon>Spermatophyta</taxon>
        <taxon>Magnoliopsida</taxon>
        <taxon>eudicotyledons</taxon>
        <taxon>Gunneridae</taxon>
        <taxon>Pentapetalae</taxon>
        <taxon>asterids</taxon>
        <taxon>lamiids</taxon>
        <taxon>Lamiales</taxon>
        <taxon>Lamiaceae</taxon>
        <taxon>Nepetoideae</taxon>
        <taxon>Mentheae</taxon>
        <taxon>Salviinae</taxon>
        <taxon>Salvia</taxon>
        <taxon>Salvia subgen. Calosphace</taxon>
    </lineage>
</organism>
<dbReference type="GO" id="GO:0005576">
    <property type="term" value="C:extracellular region"/>
    <property type="evidence" value="ECO:0007669"/>
    <property type="project" value="UniProtKB-SubCell"/>
</dbReference>
<evidence type="ECO:0000256" key="1">
    <source>
        <dbReference type="ARBA" id="ARBA00004613"/>
    </source>
</evidence>
<comment type="similarity">
    <text evidence="2 6">Belongs to the plant self-incompatibility (S1) protein family.</text>
</comment>
<sequence length="134" mass="15381">MCKIYLAVLILAIISEPFAAHGCIFRRRAKRVHIVNLLPENSQPLKLHCASGDDDLGFHDINVGEHYEWKFCPSFLGTTLFFCHFWWGPKEATFDVYDHKNTTLRKHLNVFAAKSDGIYLANDFNESSLLKHVS</sequence>
<comment type="subcellular location">
    <subcellularLocation>
        <location evidence="1 6">Secreted</location>
    </subcellularLocation>
</comment>
<accession>A0ABD1HQQ7</accession>
<evidence type="ECO:0000256" key="6">
    <source>
        <dbReference type="RuleBase" id="RU367044"/>
    </source>
</evidence>